<dbReference type="PROSITE" id="PS51408">
    <property type="entry name" value="TRANSFERRIN_LIKE_4"/>
    <property type="match status" value="1"/>
</dbReference>
<gene>
    <name evidence="15" type="ORF">B5V51_9937</name>
</gene>
<dbReference type="InterPro" id="IPR036396">
    <property type="entry name" value="Cyt_P450_sf"/>
</dbReference>
<proteinExistence type="inferred from homology"/>
<dbReference type="GO" id="GO:0005789">
    <property type="term" value="C:endoplasmic reticulum membrane"/>
    <property type="evidence" value="ECO:0007669"/>
    <property type="project" value="UniProtKB-SubCell"/>
</dbReference>
<protein>
    <recommendedName>
        <fullName evidence="14">Transferrin-like domain-containing protein</fullName>
    </recommendedName>
</protein>
<keyword evidence="11" id="KW-0408">Iron</keyword>
<dbReference type="SUPFAM" id="SSF53850">
    <property type="entry name" value="Periplasmic binding protein-like II"/>
    <property type="match status" value="1"/>
</dbReference>
<keyword evidence="7" id="KW-0479">Metal-binding</keyword>
<keyword evidence="8" id="KW-0256">Endoplasmic reticulum</keyword>
<accession>A0A2A4IY76</accession>
<keyword evidence="13" id="KW-0472">Membrane</keyword>
<evidence type="ECO:0000256" key="10">
    <source>
        <dbReference type="ARBA" id="ARBA00023002"/>
    </source>
</evidence>
<dbReference type="GO" id="GO:0004497">
    <property type="term" value="F:monooxygenase activity"/>
    <property type="evidence" value="ECO:0007669"/>
    <property type="project" value="UniProtKB-KW"/>
</dbReference>
<dbReference type="EMBL" id="NWSH01004577">
    <property type="protein sequence ID" value="PCG64907.1"/>
    <property type="molecule type" value="Genomic_DNA"/>
</dbReference>
<dbReference type="InterPro" id="IPR050196">
    <property type="entry name" value="Cytochrome_P450_Monoox"/>
</dbReference>
<dbReference type="GO" id="GO:0020037">
    <property type="term" value="F:heme binding"/>
    <property type="evidence" value="ECO:0007669"/>
    <property type="project" value="InterPro"/>
</dbReference>
<comment type="caution">
    <text evidence="15">The sequence shown here is derived from an EMBL/GenBank/DDBJ whole genome shotgun (WGS) entry which is preliminary data.</text>
</comment>
<keyword evidence="12" id="KW-0503">Monooxygenase</keyword>
<dbReference type="GO" id="GO:0016705">
    <property type="term" value="F:oxidoreductase activity, acting on paired donors, with incorporation or reduction of molecular oxygen"/>
    <property type="evidence" value="ECO:0007669"/>
    <property type="project" value="InterPro"/>
</dbReference>
<evidence type="ECO:0000256" key="12">
    <source>
        <dbReference type="ARBA" id="ARBA00023033"/>
    </source>
</evidence>
<dbReference type="Gene3D" id="1.10.630.10">
    <property type="entry name" value="Cytochrome P450"/>
    <property type="match status" value="1"/>
</dbReference>
<evidence type="ECO:0000256" key="5">
    <source>
        <dbReference type="ARBA" id="ARBA00010617"/>
    </source>
</evidence>
<dbReference type="PANTHER" id="PTHR24291">
    <property type="entry name" value="CYTOCHROME P450 FAMILY 4"/>
    <property type="match status" value="1"/>
</dbReference>
<dbReference type="InterPro" id="IPR001156">
    <property type="entry name" value="Transferrin-like_dom"/>
</dbReference>
<evidence type="ECO:0000256" key="11">
    <source>
        <dbReference type="ARBA" id="ARBA00023004"/>
    </source>
</evidence>
<evidence type="ECO:0000259" key="14">
    <source>
        <dbReference type="PROSITE" id="PS51408"/>
    </source>
</evidence>
<evidence type="ECO:0000256" key="4">
    <source>
        <dbReference type="ARBA" id="ARBA00004406"/>
    </source>
</evidence>
<keyword evidence="9" id="KW-0492">Microsome</keyword>
<dbReference type="AlphaFoldDB" id="A0A2A4IY76"/>
<dbReference type="Gene3D" id="3.40.190.10">
    <property type="entry name" value="Periplasmic binding protein-like II"/>
    <property type="match status" value="1"/>
</dbReference>
<dbReference type="SUPFAM" id="SSF48264">
    <property type="entry name" value="Cytochrome P450"/>
    <property type="match status" value="1"/>
</dbReference>
<keyword evidence="10" id="KW-0560">Oxidoreductase</keyword>
<comment type="subcellular location">
    <subcellularLocation>
        <location evidence="4">Endoplasmic reticulum membrane</location>
        <topology evidence="4">Peripheral membrane protein</topology>
    </subcellularLocation>
    <subcellularLocation>
        <location evidence="3">Microsome membrane</location>
        <topology evidence="3">Peripheral membrane protein</topology>
    </subcellularLocation>
</comment>
<evidence type="ECO:0000256" key="13">
    <source>
        <dbReference type="ARBA" id="ARBA00023136"/>
    </source>
</evidence>
<evidence type="ECO:0000256" key="3">
    <source>
        <dbReference type="ARBA" id="ARBA00004174"/>
    </source>
</evidence>
<evidence type="ECO:0000256" key="2">
    <source>
        <dbReference type="ARBA" id="ARBA00003690"/>
    </source>
</evidence>
<feature type="domain" description="Transferrin-like" evidence="14">
    <location>
        <begin position="183"/>
        <end position="250"/>
    </location>
</feature>
<comment type="cofactor">
    <cofactor evidence="1">
        <name>heme</name>
        <dbReference type="ChEBI" id="CHEBI:30413"/>
    </cofactor>
</comment>
<reference evidence="15" key="1">
    <citation type="submission" date="2017-09" db="EMBL/GenBank/DDBJ databases">
        <title>Contemporary evolution of a Lepidopteran species, Heliothis virescens, in response to modern agricultural practices.</title>
        <authorList>
            <person name="Fritz M.L."/>
            <person name="Deyonke A.M."/>
            <person name="Papanicolaou A."/>
            <person name="Micinski S."/>
            <person name="Westbrook J."/>
            <person name="Gould F."/>
        </authorList>
    </citation>
    <scope>NUCLEOTIDE SEQUENCE [LARGE SCALE GENOMIC DNA]</scope>
    <source>
        <strain evidence="15">HvINT-</strain>
        <tissue evidence="15">Whole body</tissue>
    </source>
</reference>
<comment type="similarity">
    <text evidence="5">Belongs to the cytochrome P450 family.</text>
</comment>
<sequence>MVFGVLVIACCVVFAVWRLVKPRSSSAPVAADSALSWCALAIRSWLAPRSVESPPMYPGRLPLIGHGYHVMGDDKHLWNLEKLIYNFCLQNNDVIEIRAATHSVFVLTDPDDSFTVANNCLEKPYFYNFAHSIYGRGLITTEVKLWKPHRKLLNPSFNLQVLQSLVGEYCSQAKVLVSSLASEAGKGPFDIQPYLITNVLTTVYPPFRYEAVIVVHNDLPINNLDQLKGLKSCHTGVNRNVGYKVKEKHT</sequence>
<comment type="function">
    <text evidence="2">May be involved in the metabolism of insect hormones and in the breakdown of synthetic insecticides.</text>
</comment>
<evidence type="ECO:0000256" key="6">
    <source>
        <dbReference type="ARBA" id="ARBA00022617"/>
    </source>
</evidence>
<organism evidence="15">
    <name type="scientific">Heliothis virescens</name>
    <name type="common">Tobacco budworm moth</name>
    <dbReference type="NCBI Taxonomy" id="7102"/>
    <lineage>
        <taxon>Eukaryota</taxon>
        <taxon>Metazoa</taxon>
        <taxon>Ecdysozoa</taxon>
        <taxon>Arthropoda</taxon>
        <taxon>Hexapoda</taxon>
        <taxon>Insecta</taxon>
        <taxon>Pterygota</taxon>
        <taxon>Neoptera</taxon>
        <taxon>Endopterygota</taxon>
        <taxon>Lepidoptera</taxon>
        <taxon>Glossata</taxon>
        <taxon>Ditrysia</taxon>
        <taxon>Noctuoidea</taxon>
        <taxon>Noctuidae</taxon>
        <taxon>Heliothinae</taxon>
        <taxon>Heliothis</taxon>
    </lineage>
</organism>
<evidence type="ECO:0000256" key="8">
    <source>
        <dbReference type="ARBA" id="ARBA00022824"/>
    </source>
</evidence>
<dbReference type="PANTHER" id="PTHR24291:SF189">
    <property type="entry name" value="CYTOCHROME P450 4C3-RELATED"/>
    <property type="match status" value="1"/>
</dbReference>
<keyword evidence="6" id="KW-0349">Heme</keyword>
<evidence type="ECO:0000256" key="9">
    <source>
        <dbReference type="ARBA" id="ARBA00022848"/>
    </source>
</evidence>
<dbReference type="GO" id="GO:0005506">
    <property type="term" value="F:iron ion binding"/>
    <property type="evidence" value="ECO:0007669"/>
    <property type="project" value="InterPro"/>
</dbReference>
<evidence type="ECO:0000256" key="7">
    <source>
        <dbReference type="ARBA" id="ARBA00022723"/>
    </source>
</evidence>
<evidence type="ECO:0000256" key="1">
    <source>
        <dbReference type="ARBA" id="ARBA00001971"/>
    </source>
</evidence>
<dbReference type="Pfam" id="PF00405">
    <property type="entry name" value="Transferrin"/>
    <property type="match status" value="1"/>
</dbReference>
<name>A0A2A4IY76_HELVI</name>
<evidence type="ECO:0000313" key="15">
    <source>
        <dbReference type="EMBL" id="PCG64907.1"/>
    </source>
</evidence>